<organism evidence="2 3">
    <name type="scientific">Sinanodonta woodiana</name>
    <name type="common">Chinese pond mussel</name>
    <name type="synonym">Anodonta woodiana</name>
    <dbReference type="NCBI Taxonomy" id="1069815"/>
    <lineage>
        <taxon>Eukaryota</taxon>
        <taxon>Metazoa</taxon>
        <taxon>Spiralia</taxon>
        <taxon>Lophotrochozoa</taxon>
        <taxon>Mollusca</taxon>
        <taxon>Bivalvia</taxon>
        <taxon>Autobranchia</taxon>
        <taxon>Heteroconchia</taxon>
        <taxon>Palaeoheterodonta</taxon>
        <taxon>Unionida</taxon>
        <taxon>Unionoidea</taxon>
        <taxon>Unionidae</taxon>
        <taxon>Unioninae</taxon>
        <taxon>Sinanodonta</taxon>
    </lineage>
</organism>
<dbReference type="Pfam" id="PF04194">
    <property type="entry name" value="PDCD2_C"/>
    <property type="match status" value="1"/>
</dbReference>
<dbReference type="EMBL" id="JBJQND010000005">
    <property type="protein sequence ID" value="KAL3876330.1"/>
    <property type="molecule type" value="Genomic_DNA"/>
</dbReference>
<dbReference type="InterPro" id="IPR052815">
    <property type="entry name" value="PDCD2-like_regulator"/>
</dbReference>
<feature type="domain" description="Programmed cell death protein 2 C-terminal" evidence="1">
    <location>
        <begin position="299"/>
        <end position="400"/>
    </location>
</feature>
<evidence type="ECO:0000313" key="2">
    <source>
        <dbReference type="EMBL" id="KAL3876330.1"/>
    </source>
</evidence>
<protein>
    <recommendedName>
        <fullName evidence="1">Programmed cell death protein 2 C-terminal domain-containing protein</fullName>
    </recommendedName>
</protein>
<dbReference type="PANTHER" id="PTHR46421">
    <property type="entry name" value="PROGRAMMED CELL DEATH PROTEIN 2-LIKE"/>
    <property type="match status" value="1"/>
</dbReference>
<keyword evidence="3" id="KW-1185">Reference proteome</keyword>
<accession>A0ABD3WS47</accession>
<sequence>MPTLLGLIDENIKDGRKINWCTNIVGGDPVWTDSSSRITIPSCTQCRGSMALIVQLYCPLDQSFYHRVLYIFACTSPQCWNKPYSWLVYRAQVLDVSSVKQKTETKNQSTSSKGDWGIDMNDWGEEEEVVLQETGFDDSSVQELKFSSKDIISEKSDSPINEDNEEIGIDFPSNELNLHSENLDDAEDYVATESTVEPEDISLPDPEETIKLLKDLHVSPKGVTERSSGTSLVGYYLNVIEEPVSEHDWEQKHVTKLLKEYEQRERKMVQEFEDDSTCMDVKGTSVEKYEKTAVAHGDVFFHKFRNKISPCPQQCVRYNWNGAPVYINKPSPLSAEQMRCSECGSVRVFELQLMPALVPYLCLPQSSDPAVEFGTVLIYTCKASCWKDGDTVKSELALVQSDPDQQFFK</sequence>
<gene>
    <name evidence="2" type="ORF">ACJMK2_034192</name>
</gene>
<comment type="caution">
    <text evidence="2">The sequence shown here is derived from an EMBL/GenBank/DDBJ whole genome shotgun (WGS) entry which is preliminary data.</text>
</comment>
<reference evidence="2 3" key="1">
    <citation type="submission" date="2024-11" db="EMBL/GenBank/DDBJ databases">
        <title>Chromosome-level genome assembly of the freshwater bivalve Anodonta woodiana.</title>
        <authorList>
            <person name="Chen X."/>
        </authorList>
    </citation>
    <scope>NUCLEOTIDE SEQUENCE [LARGE SCALE GENOMIC DNA]</scope>
    <source>
        <strain evidence="2">MN2024</strain>
        <tissue evidence="2">Gills</tissue>
    </source>
</reference>
<dbReference type="InterPro" id="IPR007320">
    <property type="entry name" value="PDCD2_C"/>
</dbReference>
<proteinExistence type="predicted"/>
<evidence type="ECO:0000313" key="3">
    <source>
        <dbReference type="Proteomes" id="UP001634394"/>
    </source>
</evidence>
<name>A0ABD3WS47_SINWO</name>
<evidence type="ECO:0000259" key="1">
    <source>
        <dbReference type="Pfam" id="PF04194"/>
    </source>
</evidence>
<dbReference type="AlphaFoldDB" id="A0ABD3WS47"/>
<dbReference type="Proteomes" id="UP001634394">
    <property type="component" value="Unassembled WGS sequence"/>
</dbReference>
<dbReference type="PANTHER" id="PTHR46421:SF1">
    <property type="entry name" value="PROGRAMMED CELL DEATH PROTEIN 2-LIKE"/>
    <property type="match status" value="1"/>
</dbReference>